<dbReference type="EMBL" id="BOQE01000002">
    <property type="protein sequence ID" value="GIM48455.1"/>
    <property type="molecule type" value="Genomic_DNA"/>
</dbReference>
<accession>A0AAV4LKN3</accession>
<dbReference type="RefSeq" id="WP_282201508.1">
    <property type="nucleotide sequence ID" value="NZ_BOQE01000002.1"/>
</dbReference>
<protein>
    <submittedName>
        <fullName evidence="1">Uncharacterized protein</fullName>
    </submittedName>
</protein>
<evidence type="ECO:0000313" key="2">
    <source>
        <dbReference type="Proteomes" id="UP001057291"/>
    </source>
</evidence>
<gene>
    <name evidence="1" type="ORF">DNHGIG_40040</name>
</gene>
<dbReference type="Proteomes" id="UP001057291">
    <property type="component" value="Unassembled WGS sequence"/>
</dbReference>
<name>A0AAV4LKN3_9BACL</name>
<reference evidence="1" key="1">
    <citation type="journal article" date="2023" name="Int. J. Syst. Evol. Microbiol.">
        <title>Collibacillus ludicampi gen. nov., sp. nov., a new soil bacterium of the family Alicyclobacillaceae.</title>
        <authorList>
            <person name="Jojima T."/>
            <person name="Ioku Y."/>
            <person name="Fukuta Y."/>
            <person name="Shirasaka N."/>
            <person name="Matsumura Y."/>
            <person name="Mori M."/>
        </authorList>
    </citation>
    <scope>NUCLEOTIDE SEQUENCE</scope>
    <source>
        <strain evidence="1">TP075</strain>
    </source>
</reference>
<comment type="caution">
    <text evidence="1">The sequence shown here is derived from an EMBL/GenBank/DDBJ whole genome shotgun (WGS) entry which is preliminary data.</text>
</comment>
<proteinExistence type="predicted"/>
<organism evidence="1 2">
    <name type="scientific">Collibacillus ludicampi</name>
    <dbReference type="NCBI Taxonomy" id="2771369"/>
    <lineage>
        <taxon>Bacteria</taxon>
        <taxon>Bacillati</taxon>
        <taxon>Bacillota</taxon>
        <taxon>Bacilli</taxon>
        <taxon>Bacillales</taxon>
        <taxon>Alicyclobacillaceae</taxon>
        <taxon>Collibacillus</taxon>
    </lineage>
</organism>
<dbReference type="AlphaFoldDB" id="A0AAV4LKN3"/>
<evidence type="ECO:0000313" key="1">
    <source>
        <dbReference type="EMBL" id="GIM48455.1"/>
    </source>
</evidence>
<sequence length="243" mass="27718">MIAFVLIMLLIAGIAFGAIFYFFRWLKKQNPTKGAVEPSDELPTVQSYFGIKGIDRGIMILQGGRYRVFIEGNSLNIPLMSEEEQMALESRFASLLARINFPIQIYNQNRPLDMEEVMASLSDQYDHAPDNLREYAEYLKEYLANLTEVQPIWVRRKLIVITLDDPDANMDEVIKVLDGRARLILSELEACGIQARCLNTEEIAQVWYTFLNKDRVLTQPFRNIVEAGHTTSHVGGDLLIETA</sequence>
<keyword evidence="2" id="KW-1185">Reference proteome</keyword>